<dbReference type="EMBL" id="CACVKT020008903">
    <property type="protein sequence ID" value="CAC5418270.1"/>
    <property type="molecule type" value="Genomic_DNA"/>
</dbReference>
<evidence type="ECO:0000256" key="2">
    <source>
        <dbReference type="ARBA" id="ARBA00009634"/>
    </source>
</evidence>
<dbReference type="SMART" id="SM00255">
    <property type="entry name" value="TIR"/>
    <property type="match status" value="1"/>
</dbReference>
<dbReference type="SUPFAM" id="SSF52058">
    <property type="entry name" value="L domain-like"/>
    <property type="match status" value="1"/>
</dbReference>
<sequence length="830" mass="96690">MIMYMIITTWIILVYPNTTVHAKCNITSDMLGYKVAQCKDQGLTSVPINLPPDIKKLDLSYNRLTRLGANSFHRYKYLEHLILDNNLMNFLGAKAFIGLSLLRLLSMVRNQLNVSTSYQPGVFESLQNLSALDISRNMNTSNYSDKYNIPVGELCNLRELSMDLVLNATFGEQFKKLHNLQTLRFDYCYVDMLYNETFLDMPVTIKEFHMTTCKHFVVVESGVLIPFPHLKVLNLTNSDIHLKQALSILHPFQNKSMDAILFRGLTRGDFNHGLSTVILTPETMKCILTICIKTLDVSDNEIISVEKGSFSFKYPECFENVMVSANSFSLDNWAFDFFPLLRHMTNIKMFDFSYFPLRFKNAIFLDVVIENNHTTIQRLEDRHRLDRINITIMIPKQIQFIRITHLMGRHDLSEIQAFNSSLRHFEVSYFETDDFPIFTFGGFNSLEHLDLSGIRSDITIGAGKIPLLIHLKTLILKETKLYNILETKTSILSFCPNIRNLDISYNYMWKINSLGKLPYLKHLNLSHNLLDTVPDVVTMFDSLTELDLSHNQLTTIQIKIRNWIDTQHNKIGTFKLYLSNNPLICSCDTKTFLRWILTTKVNLDKNGNYSCWVSSIKTINYTRNVAEDFHHYFVDCDTTVWIKLGISLLVSVLSSLICITLLYNFRWRIIFFFFRNFRRFAEKGLELTFDYDVYVSYSDDCISFVKELQKKVEDDWGFKICFEDRDFVVGESIATERASFIHRCRHVIFLVSPSIVENEWTRFEIERAKYEKFSKNLQKIVVITRDIPLDDIRRIFHYLERCTFNSMASRTRGSTNGLAKATTLVLLMFF</sequence>
<evidence type="ECO:0000256" key="10">
    <source>
        <dbReference type="ARBA" id="ARBA00023180"/>
    </source>
</evidence>
<dbReference type="Proteomes" id="UP000507470">
    <property type="component" value="Unassembled WGS sequence"/>
</dbReference>
<dbReference type="InterPro" id="IPR001611">
    <property type="entry name" value="Leu-rich_rpt"/>
</dbReference>
<evidence type="ECO:0000256" key="9">
    <source>
        <dbReference type="ARBA" id="ARBA00023170"/>
    </source>
</evidence>
<dbReference type="GO" id="GO:0002224">
    <property type="term" value="P:toll-like receptor signaling pathway"/>
    <property type="evidence" value="ECO:0007669"/>
    <property type="project" value="InterPro"/>
</dbReference>
<keyword evidence="6" id="KW-0677">Repeat</keyword>
<name>A0A6J8ECQ3_MYTCO</name>
<proteinExistence type="inferred from homology"/>
<dbReference type="Pfam" id="PF01582">
    <property type="entry name" value="TIR"/>
    <property type="match status" value="1"/>
</dbReference>
<keyword evidence="8 11" id="KW-0472">Membrane</keyword>
<dbReference type="PIRSF" id="PIRSF037595">
    <property type="entry name" value="Toll-like_receptor"/>
    <property type="match status" value="1"/>
</dbReference>
<evidence type="ECO:0000313" key="15">
    <source>
        <dbReference type="Proteomes" id="UP000507470"/>
    </source>
</evidence>
<evidence type="ECO:0000256" key="12">
    <source>
        <dbReference type="SAM" id="SignalP"/>
    </source>
</evidence>
<evidence type="ECO:0000313" key="14">
    <source>
        <dbReference type="EMBL" id="CAC5418270.1"/>
    </source>
</evidence>
<dbReference type="Gene3D" id="3.40.50.10140">
    <property type="entry name" value="Toll/interleukin-1 receptor homology (TIR) domain"/>
    <property type="match status" value="1"/>
</dbReference>
<keyword evidence="9" id="KW-0675">Receptor</keyword>
<organism evidence="14 15">
    <name type="scientific">Mytilus coruscus</name>
    <name type="common">Sea mussel</name>
    <dbReference type="NCBI Taxonomy" id="42192"/>
    <lineage>
        <taxon>Eukaryota</taxon>
        <taxon>Metazoa</taxon>
        <taxon>Spiralia</taxon>
        <taxon>Lophotrochozoa</taxon>
        <taxon>Mollusca</taxon>
        <taxon>Bivalvia</taxon>
        <taxon>Autobranchia</taxon>
        <taxon>Pteriomorphia</taxon>
        <taxon>Mytilida</taxon>
        <taxon>Mytiloidea</taxon>
        <taxon>Mytilidae</taxon>
        <taxon>Mytilinae</taxon>
        <taxon>Mytilus</taxon>
    </lineage>
</organism>
<reference evidence="14 15" key="1">
    <citation type="submission" date="2020-06" db="EMBL/GenBank/DDBJ databases">
        <authorList>
            <person name="Li R."/>
            <person name="Bekaert M."/>
        </authorList>
    </citation>
    <scope>NUCLEOTIDE SEQUENCE [LARGE SCALE GENOMIC DNA]</scope>
    <source>
        <strain evidence="15">wild</strain>
    </source>
</reference>
<evidence type="ECO:0000256" key="4">
    <source>
        <dbReference type="ARBA" id="ARBA00022692"/>
    </source>
</evidence>
<dbReference type="InterPro" id="IPR032675">
    <property type="entry name" value="LRR_dom_sf"/>
</dbReference>
<keyword evidence="3" id="KW-0433">Leucine-rich repeat</keyword>
<keyword evidence="15" id="KW-1185">Reference proteome</keyword>
<dbReference type="InterPro" id="IPR003591">
    <property type="entry name" value="Leu-rich_rpt_typical-subtyp"/>
</dbReference>
<dbReference type="AlphaFoldDB" id="A0A6J8ECQ3"/>
<dbReference type="PANTHER" id="PTHR24365:SF541">
    <property type="entry name" value="PROTEIN TOLL-RELATED"/>
    <property type="match status" value="1"/>
</dbReference>
<feature type="signal peptide" evidence="12">
    <location>
        <begin position="1"/>
        <end position="22"/>
    </location>
</feature>
<comment type="similarity">
    <text evidence="2">Belongs to the Toll-like receptor family.</text>
</comment>
<dbReference type="SUPFAM" id="SSF52200">
    <property type="entry name" value="Toll/Interleukin receptor TIR domain"/>
    <property type="match status" value="1"/>
</dbReference>
<dbReference type="OrthoDB" id="676979at2759"/>
<dbReference type="InterPro" id="IPR017241">
    <property type="entry name" value="Toll-like_receptor"/>
</dbReference>
<evidence type="ECO:0000256" key="1">
    <source>
        <dbReference type="ARBA" id="ARBA00004479"/>
    </source>
</evidence>
<keyword evidence="7 11" id="KW-1133">Transmembrane helix</keyword>
<evidence type="ECO:0000256" key="5">
    <source>
        <dbReference type="ARBA" id="ARBA00022729"/>
    </source>
</evidence>
<dbReference type="SMART" id="SM00369">
    <property type="entry name" value="LRR_TYP"/>
    <property type="match status" value="6"/>
</dbReference>
<dbReference type="PROSITE" id="PS50104">
    <property type="entry name" value="TIR"/>
    <property type="match status" value="1"/>
</dbReference>
<feature type="chain" id="PRO_5026667484" description="TIR domain-containing protein" evidence="12">
    <location>
        <begin position="23"/>
        <end position="830"/>
    </location>
</feature>
<dbReference type="Gene3D" id="3.80.10.10">
    <property type="entry name" value="Ribonuclease Inhibitor"/>
    <property type="match status" value="3"/>
</dbReference>
<evidence type="ECO:0000256" key="8">
    <source>
        <dbReference type="ARBA" id="ARBA00023136"/>
    </source>
</evidence>
<keyword evidence="5 12" id="KW-0732">Signal</keyword>
<evidence type="ECO:0000256" key="7">
    <source>
        <dbReference type="ARBA" id="ARBA00022989"/>
    </source>
</evidence>
<dbReference type="InterPro" id="IPR000157">
    <property type="entry name" value="TIR_dom"/>
</dbReference>
<dbReference type="Pfam" id="PF13855">
    <property type="entry name" value="LRR_8"/>
    <property type="match status" value="2"/>
</dbReference>
<dbReference type="PANTHER" id="PTHR24365">
    <property type="entry name" value="TOLL-LIKE RECEPTOR"/>
    <property type="match status" value="1"/>
</dbReference>
<dbReference type="PRINTS" id="PR01537">
    <property type="entry name" value="INTRLKN1R1F"/>
</dbReference>
<feature type="transmembrane region" description="Helical" evidence="11">
    <location>
        <begin position="640"/>
        <end position="665"/>
    </location>
</feature>
<dbReference type="PROSITE" id="PS51450">
    <property type="entry name" value="LRR"/>
    <property type="match status" value="3"/>
</dbReference>
<accession>A0A6J8ECQ3</accession>
<dbReference type="GO" id="GO:0005886">
    <property type="term" value="C:plasma membrane"/>
    <property type="evidence" value="ECO:0007669"/>
    <property type="project" value="TreeGrafter"/>
</dbReference>
<dbReference type="GO" id="GO:0006955">
    <property type="term" value="P:immune response"/>
    <property type="evidence" value="ECO:0007669"/>
    <property type="project" value="InterPro"/>
</dbReference>
<protein>
    <recommendedName>
        <fullName evidence="13">TIR domain-containing protein</fullName>
    </recommendedName>
</protein>
<keyword evidence="10" id="KW-0325">Glycoprotein</keyword>
<dbReference type="InterPro" id="IPR035897">
    <property type="entry name" value="Toll_tir_struct_dom_sf"/>
</dbReference>
<dbReference type="GO" id="GO:0004888">
    <property type="term" value="F:transmembrane signaling receptor activity"/>
    <property type="evidence" value="ECO:0007669"/>
    <property type="project" value="InterPro"/>
</dbReference>
<feature type="domain" description="TIR" evidence="13">
    <location>
        <begin position="689"/>
        <end position="815"/>
    </location>
</feature>
<keyword evidence="4 11" id="KW-0812">Transmembrane</keyword>
<comment type="subcellular location">
    <subcellularLocation>
        <location evidence="1">Membrane</location>
        <topology evidence="1">Single-pass type I membrane protein</topology>
    </subcellularLocation>
</comment>
<evidence type="ECO:0000256" key="3">
    <source>
        <dbReference type="ARBA" id="ARBA00022614"/>
    </source>
</evidence>
<evidence type="ECO:0000256" key="11">
    <source>
        <dbReference type="SAM" id="Phobius"/>
    </source>
</evidence>
<gene>
    <name evidence="14" type="ORF">MCOR_50717</name>
</gene>
<evidence type="ECO:0000259" key="13">
    <source>
        <dbReference type="PROSITE" id="PS50104"/>
    </source>
</evidence>
<evidence type="ECO:0000256" key="6">
    <source>
        <dbReference type="ARBA" id="ARBA00022737"/>
    </source>
</evidence>